<feature type="domain" description="Glycosyltransferase 2-like" evidence="2">
    <location>
        <begin position="30"/>
        <end position="151"/>
    </location>
</feature>
<dbReference type="SUPFAM" id="SSF53448">
    <property type="entry name" value="Nucleotide-diphospho-sugar transferases"/>
    <property type="match status" value="1"/>
</dbReference>
<dbReference type="InterPro" id="IPR050834">
    <property type="entry name" value="Glycosyltransf_2"/>
</dbReference>
<dbReference type="PANTHER" id="PTHR43685">
    <property type="entry name" value="GLYCOSYLTRANSFERASE"/>
    <property type="match status" value="1"/>
</dbReference>
<dbReference type="PROSITE" id="PS50096">
    <property type="entry name" value="IQ"/>
    <property type="match status" value="1"/>
</dbReference>
<protein>
    <recommendedName>
        <fullName evidence="2">Glycosyltransferase 2-like domain-containing protein</fullName>
    </recommendedName>
</protein>
<evidence type="ECO:0000313" key="4">
    <source>
        <dbReference type="Proteomes" id="UP000619788"/>
    </source>
</evidence>
<dbReference type="EMBL" id="BOOJ01000008">
    <property type="protein sequence ID" value="GIH90031.1"/>
    <property type="molecule type" value="Genomic_DNA"/>
</dbReference>
<dbReference type="Proteomes" id="UP000619788">
    <property type="component" value="Unassembled WGS sequence"/>
</dbReference>
<dbReference type="RefSeq" id="WP_204062414.1">
    <property type="nucleotide sequence ID" value="NZ_BOOJ01000008.1"/>
</dbReference>
<reference evidence="3 4" key="1">
    <citation type="submission" date="2021-01" db="EMBL/GenBank/DDBJ databases">
        <title>Whole genome shotgun sequence of Planobispora siamensis NBRC 107568.</title>
        <authorList>
            <person name="Komaki H."/>
            <person name="Tamura T."/>
        </authorList>
    </citation>
    <scope>NUCLEOTIDE SEQUENCE [LARGE SCALE GENOMIC DNA]</scope>
    <source>
        <strain evidence="3 4">NBRC 107568</strain>
    </source>
</reference>
<dbReference type="Pfam" id="PF00535">
    <property type="entry name" value="Glycos_transf_2"/>
    <property type="match status" value="1"/>
</dbReference>
<keyword evidence="1" id="KW-0175">Coiled coil</keyword>
<gene>
    <name evidence="3" type="ORF">Psi01_06610</name>
</gene>
<dbReference type="Gene3D" id="3.90.550.10">
    <property type="entry name" value="Spore Coat Polysaccharide Biosynthesis Protein SpsA, Chain A"/>
    <property type="match status" value="1"/>
</dbReference>
<evidence type="ECO:0000256" key="1">
    <source>
        <dbReference type="SAM" id="Coils"/>
    </source>
</evidence>
<organism evidence="3 4">
    <name type="scientific">Planobispora siamensis</name>
    <dbReference type="NCBI Taxonomy" id="936338"/>
    <lineage>
        <taxon>Bacteria</taxon>
        <taxon>Bacillati</taxon>
        <taxon>Actinomycetota</taxon>
        <taxon>Actinomycetes</taxon>
        <taxon>Streptosporangiales</taxon>
        <taxon>Streptosporangiaceae</taxon>
        <taxon>Planobispora</taxon>
    </lineage>
</organism>
<name>A0A8J3WJN5_9ACTN</name>
<sequence length="578" mass="62790">MSGEPRIPGNDYGVLEPPALGGWEPRLPVSVVIPARGGQEKLDLLLAALAAQSYPDHLMEVVVVDDGSTPPLRIPEIAPERTRLVPAAPGGWGIAWALRSGTAVADGEVVHRMDADIVPYRDHVEAHMRWHHLAGYLVVTGTLRFTAVDGTPPSPAEVRASVAKDGAGSLFDPDPEHGHDWIDRLVAEHRGFRDAPGALLHRIHVGATVSVRARLLREAGGYDTSLVLGEDTDLGYRLTQAGGVFVPDAAALAWHLGTTTAMRRGVEVRRYTAPLVADRIPYRRHLRTDPGRQWLVPYVEVVVDARDASFEDVRASVDGALASTLPDVRVTVTGPWSSLTDERRIPLDDPLLDLRLLRAQYAHDGRVVFAEAPAEPFTSAAPPGPPAPAPAPFRLLCPAGWVPGAASIQSLVERAEQDGAGLLLVALDEDESGVISARLERTAAAARAALVIRDGESSDDVIADLYGVTWLDGESWKFRPAAGAYPSWASNRNREAARWRAEAESRGKELERARRQVDALKAELKELRAAAAKGQRDAARWREKAEQRRKEVVALQAAARRSLLRRAGNRLRRLQNGS</sequence>
<dbReference type="AlphaFoldDB" id="A0A8J3WJN5"/>
<keyword evidence="4" id="KW-1185">Reference proteome</keyword>
<feature type="coiled-coil region" evidence="1">
    <location>
        <begin position="496"/>
        <end position="544"/>
    </location>
</feature>
<evidence type="ECO:0000259" key="2">
    <source>
        <dbReference type="Pfam" id="PF00535"/>
    </source>
</evidence>
<comment type="caution">
    <text evidence="3">The sequence shown here is derived from an EMBL/GenBank/DDBJ whole genome shotgun (WGS) entry which is preliminary data.</text>
</comment>
<accession>A0A8J3WJN5</accession>
<proteinExistence type="predicted"/>
<dbReference type="PANTHER" id="PTHR43685:SF3">
    <property type="entry name" value="SLR2126 PROTEIN"/>
    <property type="match status" value="1"/>
</dbReference>
<dbReference type="CDD" id="cd14686">
    <property type="entry name" value="bZIP"/>
    <property type="match status" value="1"/>
</dbReference>
<dbReference type="InterPro" id="IPR001173">
    <property type="entry name" value="Glyco_trans_2-like"/>
</dbReference>
<evidence type="ECO:0000313" key="3">
    <source>
        <dbReference type="EMBL" id="GIH90031.1"/>
    </source>
</evidence>
<dbReference type="InterPro" id="IPR029044">
    <property type="entry name" value="Nucleotide-diphossugar_trans"/>
</dbReference>